<organism evidence="2 3">
    <name type="scientific">Aspergillus ochraceoroseus IBT 24754</name>
    <dbReference type="NCBI Taxonomy" id="1392256"/>
    <lineage>
        <taxon>Eukaryota</taxon>
        <taxon>Fungi</taxon>
        <taxon>Dikarya</taxon>
        <taxon>Ascomycota</taxon>
        <taxon>Pezizomycotina</taxon>
        <taxon>Eurotiomycetes</taxon>
        <taxon>Eurotiomycetidae</taxon>
        <taxon>Eurotiales</taxon>
        <taxon>Aspergillaceae</taxon>
        <taxon>Aspergillus</taxon>
        <taxon>Aspergillus subgen. Nidulantes</taxon>
    </lineage>
</organism>
<dbReference type="Proteomes" id="UP000244073">
    <property type="component" value="Unassembled WGS sequence"/>
</dbReference>
<gene>
    <name evidence="2" type="ORF">P175DRAFT_058084</name>
</gene>
<feature type="chain" id="PRO_5015717860" description="Secreted protein" evidence="1">
    <location>
        <begin position="24"/>
        <end position="99"/>
    </location>
</feature>
<name>A0A2T5M8Z2_9EURO</name>
<comment type="caution">
    <text evidence="2">The sequence shown here is derived from an EMBL/GenBank/DDBJ whole genome shotgun (WGS) entry which is preliminary data.</text>
</comment>
<dbReference type="EMBL" id="MSFN02000001">
    <property type="protein sequence ID" value="PTU25001.1"/>
    <property type="molecule type" value="Genomic_DNA"/>
</dbReference>
<dbReference type="AlphaFoldDB" id="A0A2T5M8Z2"/>
<dbReference type="VEuPathDB" id="FungiDB:P175DRAFT_058084"/>
<evidence type="ECO:0000313" key="3">
    <source>
        <dbReference type="Proteomes" id="UP000244073"/>
    </source>
</evidence>
<evidence type="ECO:0008006" key="4">
    <source>
        <dbReference type="Google" id="ProtNLM"/>
    </source>
</evidence>
<keyword evidence="1" id="KW-0732">Signal</keyword>
<accession>A0A2T5M8Z2</accession>
<dbReference type="GeneID" id="63817933"/>
<dbReference type="RefSeq" id="XP_040756393.1">
    <property type="nucleotide sequence ID" value="XM_040901049.1"/>
</dbReference>
<sequence>MSILTDRLFVSLLLVSFWRRIGTRPGKTLYGDRSTNRFFSSEMEAEKDFSAFSATCFSLSPRFIPRFCSCIRSASRRIYSTTAYVWWENMASYINDAIS</sequence>
<reference evidence="2 3" key="1">
    <citation type="journal article" date="2018" name="Proc. Natl. Acad. Sci. U.S.A.">
        <title>Linking secondary metabolites to gene clusters through genome sequencing of six diverse Aspergillus species.</title>
        <authorList>
            <person name="Kaerboelling I."/>
            <person name="Vesth T.C."/>
            <person name="Frisvad J.C."/>
            <person name="Nybo J.L."/>
            <person name="Theobald S."/>
            <person name="Kuo A."/>
            <person name="Bowyer P."/>
            <person name="Matsuda Y."/>
            <person name="Mondo S."/>
            <person name="Lyhne E.K."/>
            <person name="Kogle M.E."/>
            <person name="Clum A."/>
            <person name="Lipzen A."/>
            <person name="Salamov A."/>
            <person name="Ngan C.Y."/>
            <person name="Daum C."/>
            <person name="Chiniquy J."/>
            <person name="Barry K."/>
            <person name="LaButti K."/>
            <person name="Haridas S."/>
            <person name="Simmons B.A."/>
            <person name="Magnuson J.K."/>
            <person name="Mortensen U.H."/>
            <person name="Larsen T.O."/>
            <person name="Grigoriev I.V."/>
            <person name="Baker S.E."/>
            <person name="Andersen M.R."/>
        </authorList>
    </citation>
    <scope>NUCLEOTIDE SEQUENCE [LARGE SCALE GENOMIC DNA]</scope>
    <source>
        <strain evidence="2 3">IBT 24754</strain>
    </source>
</reference>
<protein>
    <recommendedName>
        <fullName evidence="4">Secreted protein</fullName>
    </recommendedName>
</protein>
<feature type="signal peptide" evidence="1">
    <location>
        <begin position="1"/>
        <end position="23"/>
    </location>
</feature>
<proteinExistence type="predicted"/>
<evidence type="ECO:0000256" key="1">
    <source>
        <dbReference type="SAM" id="SignalP"/>
    </source>
</evidence>
<evidence type="ECO:0000313" key="2">
    <source>
        <dbReference type="EMBL" id="PTU25001.1"/>
    </source>
</evidence>